<sequence>MIAVRRDVIPGQIADLLDHVANALIERGWRPGPETTTRILHNIRAACRRPHYRTSQGRRRRRRNPDTW</sequence>
<dbReference type="Proteomes" id="UP000824681">
    <property type="component" value="Chromosome"/>
</dbReference>
<evidence type="ECO:0000313" key="2">
    <source>
        <dbReference type="Proteomes" id="UP000824681"/>
    </source>
</evidence>
<reference evidence="1 2" key="1">
    <citation type="journal article" date="2021" name="ACS Chem. Biol.">
        <title>Genomic-Led Discovery of a Novel Glycopeptide Antibiotic by Nonomuraea coxensis DSM 45129.</title>
        <authorList>
            <person name="Yushchuk O."/>
            <person name="Vior N.M."/>
            <person name="Andreo-Vidal A."/>
            <person name="Berini F."/>
            <person name="Ruckert C."/>
            <person name="Busche T."/>
            <person name="Binda E."/>
            <person name="Kalinowski J."/>
            <person name="Truman A.W."/>
            <person name="Marinelli F."/>
        </authorList>
    </citation>
    <scope>NUCLEOTIDE SEQUENCE [LARGE SCALE GENOMIC DNA]</scope>
    <source>
        <strain evidence="1 2">DSM 45129</strain>
    </source>
</reference>
<dbReference type="EMBL" id="CP068985">
    <property type="protein sequence ID" value="QYC44689.1"/>
    <property type="molecule type" value="Genomic_DNA"/>
</dbReference>
<dbReference type="RefSeq" id="WP_020544099.1">
    <property type="nucleotide sequence ID" value="NZ_CP068985.1"/>
</dbReference>
<name>A0ABX8UAB8_9ACTN</name>
<keyword evidence="2" id="KW-1185">Reference proteome</keyword>
<evidence type="ECO:0000313" key="1">
    <source>
        <dbReference type="EMBL" id="QYC44689.1"/>
    </source>
</evidence>
<accession>A0ABX8UAB8</accession>
<gene>
    <name evidence="1" type="ORF">Nocox_35650</name>
</gene>
<proteinExistence type="predicted"/>
<organism evidence="1 2">
    <name type="scientific">Nonomuraea coxensis DSM 45129</name>
    <dbReference type="NCBI Taxonomy" id="1122611"/>
    <lineage>
        <taxon>Bacteria</taxon>
        <taxon>Bacillati</taxon>
        <taxon>Actinomycetota</taxon>
        <taxon>Actinomycetes</taxon>
        <taxon>Streptosporangiales</taxon>
        <taxon>Streptosporangiaceae</taxon>
        <taxon>Nonomuraea</taxon>
    </lineage>
</organism>
<protein>
    <submittedName>
        <fullName evidence="1">Uncharacterized protein</fullName>
    </submittedName>
</protein>